<dbReference type="InterPro" id="IPR011009">
    <property type="entry name" value="Kinase-like_dom_sf"/>
</dbReference>
<dbReference type="PROSITE" id="PS50011">
    <property type="entry name" value="PROTEIN_KINASE_DOM"/>
    <property type="match status" value="1"/>
</dbReference>
<dbReference type="InterPro" id="IPR030616">
    <property type="entry name" value="Aur-like"/>
</dbReference>
<dbReference type="InterPro" id="IPR000719">
    <property type="entry name" value="Prot_kinase_dom"/>
</dbReference>
<dbReference type="STRING" id="6313.A0A158PC17"/>
<reference evidence="12" key="2">
    <citation type="submission" date="2016-04" db="UniProtKB">
        <authorList>
            <consortium name="WormBaseParasite"/>
        </authorList>
    </citation>
    <scope>IDENTIFICATION</scope>
</reference>
<evidence type="ECO:0000256" key="8">
    <source>
        <dbReference type="PIRSR" id="PIRSR630616-2"/>
    </source>
</evidence>
<dbReference type="SUPFAM" id="SSF56112">
    <property type="entry name" value="Protein kinase-like (PK-like)"/>
    <property type="match status" value="1"/>
</dbReference>
<evidence type="ECO:0000256" key="6">
    <source>
        <dbReference type="ARBA" id="ARBA00047899"/>
    </source>
</evidence>
<evidence type="ECO:0000313" key="11">
    <source>
        <dbReference type="Proteomes" id="UP000035642"/>
    </source>
</evidence>
<evidence type="ECO:0000256" key="2">
    <source>
        <dbReference type="ARBA" id="ARBA00022679"/>
    </source>
</evidence>
<evidence type="ECO:0000256" key="5">
    <source>
        <dbReference type="ARBA" id="ARBA00022840"/>
    </source>
</evidence>
<evidence type="ECO:0000313" key="12">
    <source>
        <dbReference type="WBParaSite" id="ACAC_0001176501-mRNA-1"/>
    </source>
</evidence>
<feature type="binding site" evidence="8 9">
    <location>
        <position position="138"/>
    </location>
    <ligand>
        <name>ATP</name>
        <dbReference type="ChEBI" id="CHEBI:30616"/>
    </ligand>
</feature>
<evidence type="ECO:0000259" key="10">
    <source>
        <dbReference type="PROSITE" id="PS50011"/>
    </source>
</evidence>
<evidence type="ECO:0000256" key="7">
    <source>
        <dbReference type="ARBA" id="ARBA00048679"/>
    </source>
</evidence>
<reference evidence="11" key="1">
    <citation type="submission" date="2012-09" db="EMBL/GenBank/DDBJ databases">
        <authorList>
            <person name="Martin A.A."/>
        </authorList>
    </citation>
    <scope>NUCLEOTIDE SEQUENCE</scope>
</reference>
<dbReference type="PANTHER" id="PTHR24350">
    <property type="entry name" value="SERINE/THREONINE-PROTEIN KINASE IAL-RELATED"/>
    <property type="match status" value="1"/>
</dbReference>
<evidence type="ECO:0000256" key="1">
    <source>
        <dbReference type="ARBA" id="ARBA00022527"/>
    </source>
</evidence>
<evidence type="ECO:0000256" key="9">
    <source>
        <dbReference type="PROSITE-ProRule" id="PRU10141"/>
    </source>
</evidence>
<keyword evidence="4" id="KW-0418">Kinase</keyword>
<keyword evidence="2" id="KW-0808">Transferase</keyword>
<keyword evidence="1" id="KW-0723">Serine/threonine-protein kinase</keyword>
<organism evidence="11 12">
    <name type="scientific">Angiostrongylus cantonensis</name>
    <name type="common">Rat lungworm</name>
    <dbReference type="NCBI Taxonomy" id="6313"/>
    <lineage>
        <taxon>Eukaryota</taxon>
        <taxon>Metazoa</taxon>
        <taxon>Ecdysozoa</taxon>
        <taxon>Nematoda</taxon>
        <taxon>Chromadorea</taxon>
        <taxon>Rhabditida</taxon>
        <taxon>Rhabditina</taxon>
        <taxon>Rhabditomorpha</taxon>
        <taxon>Strongyloidea</taxon>
        <taxon>Metastrongylidae</taxon>
        <taxon>Angiostrongylus</taxon>
    </lineage>
</organism>
<dbReference type="InterPro" id="IPR017441">
    <property type="entry name" value="Protein_kinase_ATP_BS"/>
</dbReference>
<name>A0A158PC17_ANGCA</name>
<keyword evidence="5 8" id="KW-0067">ATP-binding</keyword>
<protein>
    <submittedName>
        <fullName evidence="12">Aurora kinase</fullName>
    </submittedName>
</protein>
<sequence>MPYDFASIMMILDVLDNHLSVEQSFVEQPVLYTIAHRIRKRRSACSVVQISEFSRPLKLMIVCFTWDGRWRVTVGVLLVELLKINPSREQYDVFLVRPFIFRTFRLEDFEVGRPLGKGKFGSVYLARIKENGFFVALKVRTQKHIVNFQVMFKSQLRRSNVEHQLRREIEIQGHLSSVESRSLPGQSLPQVVTTLGNFRPRGSKGDLLPFDLFVTRKVVDPGIGLLLADGNAGSFFKLGDPTEGWILPLYIAARHPGTPPGYDQAVNRWEVI</sequence>
<feature type="binding site" evidence="8">
    <location>
        <position position="119"/>
    </location>
    <ligand>
        <name>ATP</name>
        <dbReference type="ChEBI" id="CHEBI:30616"/>
    </ligand>
</feature>
<keyword evidence="3 8" id="KW-0547">Nucleotide-binding</keyword>
<dbReference type="WBParaSite" id="ACAC_0001176501-mRNA-1">
    <property type="protein sequence ID" value="ACAC_0001176501-mRNA-1"/>
    <property type="gene ID" value="ACAC_0001176501"/>
</dbReference>
<accession>A0A158PC17</accession>
<proteinExistence type="predicted"/>
<dbReference type="GO" id="GO:0004674">
    <property type="term" value="F:protein serine/threonine kinase activity"/>
    <property type="evidence" value="ECO:0007669"/>
    <property type="project" value="UniProtKB-KW"/>
</dbReference>
<dbReference type="FunFam" id="3.30.200.20:FF:000042">
    <property type="entry name" value="Aurora kinase A"/>
    <property type="match status" value="1"/>
</dbReference>
<comment type="catalytic activity">
    <reaction evidence="6">
        <text>L-threonyl-[protein] + ATP = O-phospho-L-threonyl-[protein] + ADP + H(+)</text>
        <dbReference type="Rhea" id="RHEA:46608"/>
        <dbReference type="Rhea" id="RHEA-COMP:11060"/>
        <dbReference type="Rhea" id="RHEA-COMP:11605"/>
        <dbReference type="ChEBI" id="CHEBI:15378"/>
        <dbReference type="ChEBI" id="CHEBI:30013"/>
        <dbReference type="ChEBI" id="CHEBI:30616"/>
        <dbReference type="ChEBI" id="CHEBI:61977"/>
        <dbReference type="ChEBI" id="CHEBI:456216"/>
        <dbReference type="EC" id="2.7.11.1"/>
    </reaction>
</comment>
<dbReference type="AlphaFoldDB" id="A0A158PC17"/>
<dbReference type="GO" id="GO:0005524">
    <property type="term" value="F:ATP binding"/>
    <property type="evidence" value="ECO:0007669"/>
    <property type="project" value="UniProtKB-UniRule"/>
</dbReference>
<comment type="catalytic activity">
    <reaction evidence="7">
        <text>L-seryl-[protein] + ATP = O-phospho-L-seryl-[protein] + ADP + H(+)</text>
        <dbReference type="Rhea" id="RHEA:17989"/>
        <dbReference type="Rhea" id="RHEA-COMP:9863"/>
        <dbReference type="Rhea" id="RHEA-COMP:11604"/>
        <dbReference type="ChEBI" id="CHEBI:15378"/>
        <dbReference type="ChEBI" id="CHEBI:29999"/>
        <dbReference type="ChEBI" id="CHEBI:30616"/>
        <dbReference type="ChEBI" id="CHEBI:83421"/>
        <dbReference type="ChEBI" id="CHEBI:456216"/>
        <dbReference type="EC" id="2.7.11.1"/>
    </reaction>
</comment>
<evidence type="ECO:0000256" key="4">
    <source>
        <dbReference type="ARBA" id="ARBA00022777"/>
    </source>
</evidence>
<evidence type="ECO:0000256" key="3">
    <source>
        <dbReference type="ARBA" id="ARBA00022741"/>
    </source>
</evidence>
<dbReference type="Proteomes" id="UP000035642">
    <property type="component" value="Unassembled WGS sequence"/>
</dbReference>
<keyword evidence="11" id="KW-1185">Reference proteome</keyword>
<feature type="domain" description="Protein kinase" evidence="10">
    <location>
        <begin position="109"/>
        <end position="272"/>
    </location>
</feature>
<dbReference type="Gene3D" id="3.30.200.20">
    <property type="entry name" value="Phosphorylase Kinase, domain 1"/>
    <property type="match status" value="1"/>
</dbReference>
<dbReference type="PROSITE" id="PS00107">
    <property type="entry name" value="PROTEIN_KINASE_ATP"/>
    <property type="match status" value="1"/>
</dbReference>